<name>A0A1H3UNR7_9ACTN</name>
<dbReference type="RefSeq" id="WP_090803251.1">
    <property type="nucleotide sequence ID" value="NZ_BOND01000029.1"/>
</dbReference>
<dbReference type="AlphaFoldDB" id="A0A1H3UNR7"/>
<dbReference type="Proteomes" id="UP000199632">
    <property type="component" value="Unassembled WGS sequence"/>
</dbReference>
<dbReference type="OrthoDB" id="491589at2"/>
<dbReference type="SUPFAM" id="SSF52540">
    <property type="entry name" value="P-loop containing nucleoside triphosphate hydrolases"/>
    <property type="match status" value="1"/>
</dbReference>
<sequence>MTVFTLVLVAVAVAAVVLVVRRRHRAPRQKAEPAPRGTEGVPTFRVVTLGPRGSGKTLLLASMYHQMQTWGGRGYFLAAPREQVALLNHWFTEVEDSGRDWPAGTATADTREFTFAVKTRGGSGALHTVLQLSYLDYAGTLLTQPPEPGSTLWKDLDDRIESADALVAVIDGHRVRQWLDGKREGQMGLQHALTAMISRMLVVEKPVTFVITKWDLLRDVDVDEDSRLRTVRKLLMTNQGFRDLVQEHTGRRVVRLVPVSAVGPAFAELDESGAMTKLPDGLLEPTNVDVPIAAVVPDVFEQIMLRLDQAKLAAELARLRRQTRRPPAEAFAEVGATLLRSTNRVIGALNPLYASLVGLAATDLMRRQEQAAATHEAHVTRLLDEAESHIEEFQLAQRKVIREFRSRVDVLEGRIPSSRLGGTP</sequence>
<dbReference type="CDD" id="cd00882">
    <property type="entry name" value="Ras_like_GTPase"/>
    <property type="match status" value="1"/>
</dbReference>
<gene>
    <name evidence="1" type="ORF">SAMN05421684_7643</name>
</gene>
<keyword evidence="2" id="KW-1185">Reference proteome</keyword>
<proteinExistence type="predicted"/>
<dbReference type="InterPro" id="IPR027417">
    <property type="entry name" value="P-loop_NTPase"/>
</dbReference>
<dbReference type="Gene3D" id="3.40.50.300">
    <property type="entry name" value="P-loop containing nucleotide triphosphate hydrolases"/>
    <property type="match status" value="1"/>
</dbReference>
<protein>
    <submittedName>
        <fullName evidence="1">Uncharacterized protein</fullName>
    </submittedName>
</protein>
<dbReference type="EMBL" id="FNQB01000005">
    <property type="protein sequence ID" value="SDZ64007.1"/>
    <property type="molecule type" value="Genomic_DNA"/>
</dbReference>
<evidence type="ECO:0000313" key="2">
    <source>
        <dbReference type="Proteomes" id="UP000199632"/>
    </source>
</evidence>
<evidence type="ECO:0000313" key="1">
    <source>
        <dbReference type="EMBL" id="SDZ64007.1"/>
    </source>
</evidence>
<accession>A0A1H3UNR7</accession>
<organism evidence="1 2">
    <name type="scientific">Asanoa ishikariensis</name>
    <dbReference type="NCBI Taxonomy" id="137265"/>
    <lineage>
        <taxon>Bacteria</taxon>
        <taxon>Bacillati</taxon>
        <taxon>Actinomycetota</taxon>
        <taxon>Actinomycetes</taxon>
        <taxon>Micromonosporales</taxon>
        <taxon>Micromonosporaceae</taxon>
        <taxon>Asanoa</taxon>
    </lineage>
</organism>
<reference evidence="2" key="1">
    <citation type="submission" date="2016-10" db="EMBL/GenBank/DDBJ databases">
        <authorList>
            <person name="Varghese N."/>
            <person name="Submissions S."/>
        </authorList>
    </citation>
    <scope>NUCLEOTIDE SEQUENCE [LARGE SCALE GENOMIC DNA]</scope>
    <source>
        <strain evidence="2">DSM 44718</strain>
    </source>
</reference>
<dbReference type="STRING" id="137265.SAMN05421684_7643"/>